<dbReference type="AlphaFoldDB" id="Q8T8D1"/>
<feature type="transmembrane region" description="Helical" evidence="9">
    <location>
        <begin position="139"/>
        <end position="157"/>
    </location>
</feature>
<dbReference type="SMART" id="SM01381">
    <property type="entry name" value="7TM_GPCR_Srsx"/>
    <property type="match status" value="1"/>
</dbReference>
<dbReference type="GO" id="GO:0004995">
    <property type="term" value="F:tachykinin receptor activity"/>
    <property type="evidence" value="ECO:0007669"/>
    <property type="project" value="InterPro"/>
</dbReference>
<proteinExistence type="evidence at transcript level"/>
<dbReference type="InterPro" id="IPR017452">
    <property type="entry name" value="GPCR_Rhodpsn_7TM"/>
</dbReference>
<evidence type="ECO:0000256" key="7">
    <source>
        <dbReference type="ARBA" id="ARBA00023170"/>
    </source>
</evidence>
<feature type="transmembrane region" description="Helical" evidence="9">
    <location>
        <begin position="177"/>
        <end position="199"/>
    </location>
</feature>
<sequence>MAFQSQTPVPPEYLVLGHGVETLTVASNMSDSTAVAMVNTTASGTAVVPGSNPFILPWYLQLIFILMFVVMVLVATGGNIIVIWIVMAHKRMRTVTNYFLVNLAVADALISIFNTLFNFVYLLNNHWVFELPFCKFTQFIAPCTIAASVFTFVAIAVDRYIAIVHPLKPRMGSRSVLGVIAVIWVFSILVAFPNILYAVTETFSYTDGSSRTVCYLLWPDGHNNTMDFVYNIFLMVVEYFLPLLILACAYSMVGCSLWRGQTIGERIPRHEETVRSKRRVVKMMMVVVVIFAVCWLPQHVFFLLTNCYEGLPEVDSVQLIYLCIYWLAMSNSMYNPIIYCWMNARFRKGFKYVFRWLPGVAWKPSDTTGLGRGGPICARMSLSEGTKYTYADKNGSVMQTYVESMDETSSTNIQLKNFNSRFYRNNDEAKL</sequence>
<keyword evidence="7 11" id="KW-0675">Receptor</keyword>
<keyword evidence="5" id="KW-0297">G-protein coupled receptor</keyword>
<evidence type="ECO:0000256" key="9">
    <source>
        <dbReference type="SAM" id="Phobius"/>
    </source>
</evidence>
<dbReference type="PROSITE" id="PS50262">
    <property type="entry name" value="G_PROTEIN_RECEP_F1_2"/>
    <property type="match status" value="1"/>
</dbReference>
<dbReference type="EMBL" id="AB081457">
    <property type="protein sequence ID" value="BAC54121.1"/>
    <property type="molecule type" value="Genomic_DNA"/>
</dbReference>
<reference evidence="12" key="2">
    <citation type="submission" date="2002-03" db="EMBL/GenBank/DDBJ databases">
        <title>A Novel Invertebrate Tachykinin-Related Peptide Receptor: Sequence, Genomic Organization, Expression, and Functional Analysis.</title>
        <authorList>
            <person name="Kawada T."/>
            <person name="Furukawa Y."/>
            <person name="Minakata H."/>
            <person name="Nomoto K."/>
            <person name="Satake H."/>
        </authorList>
    </citation>
    <scope>NUCLEOTIDE SEQUENCE</scope>
</reference>
<organism evidence="11">
    <name type="scientific">Urechis unicinctus</name>
    <name type="common">Fat innkeeper worm</name>
    <name type="synonym">Chinese penis fish</name>
    <dbReference type="NCBI Taxonomy" id="6432"/>
    <lineage>
        <taxon>Eukaryota</taxon>
        <taxon>Metazoa</taxon>
        <taxon>Spiralia</taxon>
        <taxon>Lophotrochozoa</taxon>
        <taxon>Annelida</taxon>
        <taxon>Polychaeta</taxon>
        <taxon>Echiura</taxon>
        <taxon>Xenopneusta</taxon>
        <taxon>Urechidae</taxon>
        <taxon>Urechis</taxon>
    </lineage>
</organism>
<protein>
    <submittedName>
        <fullName evidence="11">Urechistachykinin receptor</fullName>
    </submittedName>
    <submittedName>
        <fullName evidence="12">Uru-TK receptor</fullName>
    </submittedName>
</protein>
<evidence type="ECO:0000256" key="2">
    <source>
        <dbReference type="ARBA" id="ARBA00022475"/>
    </source>
</evidence>
<keyword evidence="6 9" id="KW-0472">Membrane</keyword>
<dbReference type="GO" id="GO:0005886">
    <property type="term" value="C:plasma membrane"/>
    <property type="evidence" value="ECO:0007669"/>
    <property type="project" value="UniProtKB-SubCell"/>
</dbReference>
<evidence type="ECO:0000313" key="12">
    <source>
        <dbReference type="EMBL" id="BAC54121.1"/>
    </source>
</evidence>
<evidence type="ECO:0000256" key="6">
    <source>
        <dbReference type="ARBA" id="ARBA00023136"/>
    </source>
</evidence>
<dbReference type="SUPFAM" id="SSF81321">
    <property type="entry name" value="Family A G protein-coupled receptor-like"/>
    <property type="match status" value="1"/>
</dbReference>
<keyword evidence="2" id="KW-1003">Cell membrane</keyword>
<reference evidence="11" key="1">
    <citation type="submission" date="2000-10" db="EMBL/GenBank/DDBJ databases">
        <title>A tachykinin receptor identified from Urechis unicinctus.</title>
        <authorList>
            <person name="Kawada T."/>
            <person name="Satake H."/>
            <person name="Minakata H."/>
        </authorList>
    </citation>
    <scope>NUCLEOTIDE SEQUENCE</scope>
    <source>
        <tissue evidence="11">Nerve cord</tissue>
    </source>
</reference>
<feature type="transmembrane region" description="Helical" evidence="9">
    <location>
        <begin position="279"/>
        <end position="298"/>
    </location>
</feature>
<gene>
    <name evidence="11" type="primary">Uru-TKR</name>
</gene>
<dbReference type="EMBL" id="AB050456">
    <property type="protein sequence ID" value="BAB87199.1"/>
    <property type="molecule type" value="mRNA"/>
</dbReference>
<evidence type="ECO:0000259" key="10">
    <source>
        <dbReference type="PROSITE" id="PS50262"/>
    </source>
</evidence>
<dbReference type="Gene3D" id="1.20.1070.10">
    <property type="entry name" value="Rhodopsin 7-helix transmembrane proteins"/>
    <property type="match status" value="1"/>
</dbReference>
<keyword evidence="8" id="KW-0807">Transducer</keyword>
<dbReference type="PRINTS" id="PR00237">
    <property type="entry name" value="GPCRRHODOPSN"/>
</dbReference>
<evidence type="ECO:0000313" key="11">
    <source>
        <dbReference type="EMBL" id="BAB87199.1"/>
    </source>
</evidence>
<dbReference type="Pfam" id="PF00001">
    <property type="entry name" value="7tm_1"/>
    <property type="match status" value="1"/>
</dbReference>
<keyword evidence="3 9" id="KW-0812">Transmembrane</keyword>
<dbReference type="FunFam" id="1.20.1070.10:FF:000291">
    <property type="entry name" value="Predicted protein"/>
    <property type="match status" value="1"/>
</dbReference>
<dbReference type="PANTHER" id="PTHR46925">
    <property type="entry name" value="G-PROTEIN COUPLED RECEPTOR TKR-1-RELATED"/>
    <property type="match status" value="1"/>
</dbReference>
<evidence type="ECO:0000256" key="8">
    <source>
        <dbReference type="ARBA" id="ARBA00023224"/>
    </source>
</evidence>
<dbReference type="PANTHER" id="PTHR46925:SF2">
    <property type="entry name" value="G-PROTEIN COUPLED RECEPTOR TKR-1-RELATED"/>
    <property type="match status" value="1"/>
</dbReference>
<feature type="transmembrane region" description="Helical" evidence="9">
    <location>
        <begin position="58"/>
        <end position="86"/>
    </location>
</feature>
<evidence type="ECO:0000256" key="1">
    <source>
        <dbReference type="ARBA" id="ARBA00004651"/>
    </source>
</evidence>
<evidence type="ECO:0000256" key="3">
    <source>
        <dbReference type="ARBA" id="ARBA00022692"/>
    </source>
</evidence>
<dbReference type="InterPro" id="IPR000276">
    <property type="entry name" value="GPCR_Rhodpsn"/>
</dbReference>
<dbReference type="InterPro" id="IPR001681">
    <property type="entry name" value="Neurokn_rcpt"/>
</dbReference>
<evidence type="ECO:0000256" key="5">
    <source>
        <dbReference type="ARBA" id="ARBA00023040"/>
    </source>
</evidence>
<dbReference type="PRINTS" id="PR00244">
    <property type="entry name" value="NEUROKININR"/>
</dbReference>
<evidence type="ECO:0000256" key="4">
    <source>
        <dbReference type="ARBA" id="ARBA00022989"/>
    </source>
</evidence>
<keyword evidence="4 9" id="KW-1133">Transmembrane helix</keyword>
<feature type="domain" description="G-protein coupled receptors family 1 profile" evidence="10">
    <location>
        <begin position="78"/>
        <end position="339"/>
    </location>
</feature>
<feature type="transmembrane region" description="Helical" evidence="9">
    <location>
        <begin position="98"/>
        <end position="119"/>
    </location>
</feature>
<comment type="subcellular location">
    <subcellularLocation>
        <location evidence="1">Cell membrane</location>
        <topology evidence="1">Multi-pass membrane protein</topology>
    </subcellularLocation>
</comment>
<accession>Q8T8D1</accession>
<dbReference type="CDD" id="cd15390">
    <property type="entry name" value="7tmA_TACR"/>
    <property type="match status" value="1"/>
</dbReference>
<feature type="transmembrane region" description="Helical" evidence="9">
    <location>
        <begin position="318"/>
        <end position="342"/>
    </location>
</feature>
<feature type="transmembrane region" description="Helical" evidence="9">
    <location>
        <begin position="228"/>
        <end position="258"/>
    </location>
</feature>
<name>Q8T8D1_UREUN</name>